<evidence type="ECO:0000313" key="2">
    <source>
        <dbReference type="Proteomes" id="UP000749646"/>
    </source>
</evidence>
<keyword evidence="2" id="KW-1185">Reference proteome</keyword>
<feature type="non-terminal residue" evidence="1">
    <location>
        <position position="1"/>
    </location>
</feature>
<dbReference type="SUPFAM" id="SSF56112">
    <property type="entry name" value="Protein kinase-like (PK-like)"/>
    <property type="match status" value="1"/>
</dbReference>
<sequence length="71" mass="8024">DEATRKLDGLEFVGAPGLRPMSGLVSSIPRQNTVAIKIINKNKVVNQHKFAQAKREIQYPKLLRHPHNIKL</sequence>
<evidence type="ECO:0000313" key="1">
    <source>
        <dbReference type="EMBL" id="KAF9976798.1"/>
    </source>
</evidence>
<dbReference type="InterPro" id="IPR011009">
    <property type="entry name" value="Kinase-like_dom_sf"/>
</dbReference>
<comment type="caution">
    <text evidence="1">The sequence shown here is derived from an EMBL/GenBank/DDBJ whole genome shotgun (WGS) entry which is preliminary data.</text>
</comment>
<reference evidence="1" key="1">
    <citation type="journal article" date="2020" name="Fungal Divers.">
        <title>Resolving the Mortierellaceae phylogeny through synthesis of multi-gene phylogenetics and phylogenomics.</title>
        <authorList>
            <person name="Vandepol N."/>
            <person name="Liber J."/>
            <person name="Desiro A."/>
            <person name="Na H."/>
            <person name="Kennedy M."/>
            <person name="Barry K."/>
            <person name="Grigoriev I.V."/>
            <person name="Miller A.N."/>
            <person name="O'Donnell K."/>
            <person name="Stajich J.E."/>
            <person name="Bonito G."/>
        </authorList>
    </citation>
    <scope>NUCLEOTIDE SEQUENCE</scope>
    <source>
        <strain evidence="1">MES-2147</strain>
    </source>
</reference>
<dbReference type="EMBL" id="JAAAHW010004236">
    <property type="protein sequence ID" value="KAF9976798.1"/>
    <property type="molecule type" value="Genomic_DNA"/>
</dbReference>
<dbReference type="Gene3D" id="3.30.200.20">
    <property type="entry name" value="Phosphorylase Kinase, domain 1"/>
    <property type="match status" value="1"/>
</dbReference>
<accession>A0A9P6JKB2</accession>
<evidence type="ECO:0008006" key="3">
    <source>
        <dbReference type="Google" id="ProtNLM"/>
    </source>
</evidence>
<dbReference type="OrthoDB" id="193931at2759"/>
<dbReference type="AlphaFoldDB" id="A0A9P6JKB2"/>
<proteinExistence type="predicted"/>
<name>A0A9P6JKB2_9FUNG</name>
<organism evidence="1 2">
    <name type="scientific">Modicella reniformis</name>
    <dbReference type="NCBI Taxonomy" id="1440133"/>
    <lineage>
        <taxon>Eukaryota</taxon>
        <taxon>Fungi</taxon>
        <taxon>Fungi incertae sedis</taxon>
        <taxon>Mucoromycota</taxon>
        <taxon>Mortierellomycotina</taxon>
        <taxon>Mortierellomycetes</taxon>
        <taxon>Mortierellales</taxon>
        <taxon>Mortierellaceae</taxon>
        <taxon>Modicella</taxon>
    </lineage>
</organism>
<feature type="non-terminal residue" evidence="1">
    <location>
        <position position="71"/>
    </location>
</feature>
<gene>
    <name evidence="1" type="ORF">BGZ65_007673</name>
</gene>
<protein>
    <recommendedName>
        <fullName evidence="3">Protein kinase domain-containing protein</fullName>
    </recommendedName>
</protein>
<dbReference type="Proteomes" id="UP000749646">
    <property type="component" value="Unassembled WGS sequence"/>
</dbReference>